<protein>
    <submittedName>
        <fullName evidence="3">MAB_1171c family putative transporter</fullName>
    </submittedName>
</protein>
<comment type="caution">
    <text evidence="3">The sequence shown here is derived from an EMBL/GenBank/DDBJ whole genome shotgun (WGS) entry which is preliminary data.</text>
</comment>
<dbReference type="NCBIfam" id="NF042915">
    <property type="entry name" value="MAB_1171c_fam"/>
    <property type="match status" value="1"/>
</dbReference>
<keyword evidence="1" id="KW-0812">Transmembrane</keyword>
<feature type="transmembrane region" description="Helical" evidence="1">
    <location>
        <begin position="220"/>
        <end position="243"/>
    </location>
</feature>
<dbReference type="RefSeq" id="WP_253754412.1">
    <property type="nucleotide sequence ID" value="NZ_JAMZDZ010000001.1"/>
</dbReference>
<dbReference type="Proteomes" id="UP001595816">
    <property type="component" value="Unassembled WGS sequence"/>
</dbReference>
<sequence>MEHGENIAFITVAVVTWLVVARMAISQIKDPTPQRAFIIVAGTLPSFSFLAAAPAVYHRLNDLVGIPNVAILIVYGGVLAYPTAMAAFLMIVVRGARFFFSRRAWMWATGYLSTIVAMCVLFALADVGVDAVDPTGFDKMYATEPYASWMLIVYQLYLAVGLAVTAPYWWQLSRQTAEPWFRRGMPSIAIGSWLLLGYCIPKIAYMALRQADVEVDALNTWAPLAAVAAAAFNTVGYSLCALAPVSNYLARWQAYQLIAPLWRLVVTPFPEVVLHGWQGPANPRLAVRPGRLPTLLYRRVVEINDARLQLKPYYDADVAAAARAQAGALTLEGIDADATVEAAMLHAALAAHAAGTLPVRPATREDLKLAEAWDDPDGSQAAEVRWWTAVAQFSQYPPPARPVLGQTAASTS</sequence>
<organism evidence="3 4">
    <name type="scientific">Hamadaea flava</name>
    <dbReference type="NCBI Taxonomy" id="1742688"/>
    <lineage>
        <taxon>Bacteria</taxon>
        <taxon>Bacillati</taxon>
        <taxon>Actinomycetota</taxon>
        <taxon>Actinomycetes</taxon>
        <taxon>Micromonosporales</taxon>
        <taxon>Micromonosporaceae</taxon>
        <taxon>Hamadaea</taxon>
    </lineage>
</organism>
<feature type="transmembrane region" description="Helical" evidence="1">
    <location>
        <begin position="190"/>
        <end position="208"/>
    </location>
</feature>
<proteinExistence type="predicted"/>
<gene>
    <name evidence="3" type="ORF">ACFOZ4_11115</name>
</gene>
<name>A0ABV8LKY5_9ACTN</name>
<feature type="transmembrane region" description="Helical" evidence="1">
    <location>
        <begin position="105"/>
        <end position="125"/>
    </location>
</feature>
<evidence type="ECO:0000313" key="3">
    <source>
        <dbReference type="EMBL" id="MFC4131153.1"/>
    </source>
</evidence>
<feature type="transmembrane region" description="Helical" evidence="1">
    <location>
        <begin position="6"/>
        <end position="25"/>
    </location>
</feature>
<dbReference type="InterPro" id="IPR050039">
    <property type="entry name" value="MAB_1171c-like"/>
</dbReference>
<dbReference type="Pfam" id="PF20182">
    <property type="entry name" value="DUF6545"/>
    <property type="match status" value="1"/>
</dbReference>
<accession>A0ABV8LKY5</accession>
<keyword evidence="4" id="KW-1185">Reference proteome</keyword>
<keyword evidence="1" id="KW-0472">Membrane</keyword>
<keyword evidence="1" id="KW-1133">Transmembrane helix</keyword>
<dbReference type="InterPro" id="IPR046675">
    <property type="entry name" value="DUF6545"/>
</dbReference>
<feature type="transmembrane region" description="Helical" evidence="1">
    <location>
        <begin position="145"/>
        <end position="170"/>
    </location>
</feature>
<feature type="transmembrane region" description="Helical" evidence="1">
    <location>
        <begin position="37"/>
        <end position="57"/>
    </location>
</feature>
<evidence type="ECO:0000259" key="2">
    <source>
        <dbReference type="Pfam" id="PF20182"/>
    </source>
</evidence>
<evidence type="ECO:0000313" key="4">
    <source>
        <dbReference type="Proteomes" id="UP001595816"/>
    </source>
</evidence>
<dbReference type="EMBL" id="JBHSAY010000006">
    <property type="protein sequence ID" value="MFC4131153.1"/>
    <property type="molecule type" value="Genomic_DNA"/>
</dbReference>
<feature type="domain" description="DUF6545" evidence="2">
    <location>
        <begin position="250"/>
        <end position="392"/>
    </location>
</feature>
<reference evidence="4" key="1">
    <citation type="journal article" date="2019" name="Int. J. Syst. Evol. Microbiol.">
        <title>The Global Catalogue of Microorganisms (GCM) 10K type strain sequencing project: providing services to taxonomists for standard genome sequencing and annotation.</title>
        <authorList>
            <consortium name="The Broad Institute Genomics Platform"/>
            <consortium name="The Broad Institute Genome Sequencing Center for Infectious Disease"/>
            <person name="Wu L."/>
            <person name="Ma J."/>
        </authorList>
    </citation>
    <scope>NUCLEOTIDE SEQUENCE [LARGE SCALE GENOMIC DNA]</scope>
    <source>
        <strain evidence="4">CGMCC 4.7289</strain>
    </source>
</reference>
<evidence type="ECO:0000256" key="1">
    <source>
        <dbReference type="SAM" id="Phobius"/>
    </source>
</evidence>
<feature type="transmembrane region" description="Helical" evidence="1">
    <location>
        <begin position="69"/>
        <end position="93"/>
    </location>
</feature>